<sequence>MTTAPEAAWVRFEALNRNFVARYWPIPNHSKSFTPIPPNATLSIPAKRAFAMNRAGDRRSYQFPYDYVNTWGLTDDGYRDVVYARASKKYCLRMIFNVEQALEDIQSDPYEAYVRLVKDAKFHSNHLEGVPDLPVPVHYGMWVMDTGDWAGIVLFSLMQYCGISWYELSFTKLNTEANRIAVGRAYEMLHDYGVDRGGLESKNEFRHVILDIYESSLTKQDLLDGKARVYITGFSEARRHRCARRLPALPLDSWLKRDEVGCAEIRTLICLLGFMVLPVVEKPIAVEALEWYDNYSKLNPIVTKAHVLVAQRQRFYPQFPPVYPLLHITIPYVDELYSRVLITRDPFDGELEKKAQQQASGHKQQAVVTVDSLPPEYKDALARNTSGHQLVVAF</sequence>
<evidence type="ECO:0000313" key="2">
    <source>
        <dbReference type="Proteomes" id="UP001362999"/>
    </source>
</evidence>
<comment type="caution">
    <text evidence="1">The sequence shown here is derived from an EMBL/GenBank/DDBJ whole genome shotgun (WGS) entry which is preliminary data.</text>
</comment>
<reference evidence="1 2" key="1">
    <citation type="journal article" date="2024" name="J Genomics">
        <title>Draft genome sequencing and assembly of Favolaschia claudopus CIRM-BRFM 2984 isolated from oak limbs.</title>
        <authorList>
            <person name="Navarro D."/>
            <person name="Drula E."/>
            <person name="Chaduli D."/>
            <person name="Cazenave R."/>
            <person name="Ahrendt S."/>
            <person name="Wang J."/>
            <person name="Lipzen A."/>
            <person name="Daum C."/>
            <person name="Barry K."/>
            <person name="Grigoriev I.V."/>
            <person name="Favel A."/>
            <person name="Rosso M.N."/>
            <person name="Martin F."/>
        </authorList>
    </citation>
    <scope>NUCLEOTIDE SEQUENCE [LARGE SCALE GENOMIC DNA]</scope>
    <source>
        <strain evidence="1 2">CIRM-BRFM 2984</strain>
    </source>
</reference>
<name>A0AAW0CGS6_9AGAR</name>
<evidence type="ECO:0000313" key="1">
    <source>
        <dbReference type="EMBL" id="KAK7038227.1"/>
    </source>
</evidence>
<proteinExistence type="predicted"/>
<accession>A0AAW0CGS6</accession>
<organism evidence="1 2">
    <name type="scientific">Favolaschia claudopus</name>
    <dbReference type="NCBI Taxonomy" id="2862362"/>
    <lineage>
        <taxon>Eukaryota</taxon>
        <taxon>Fungi</taxon>
        <taxon>Dikarya</taxon>
        <taxon>Basidiomycota</taxon>
        <taxon>Agaricomycotina</taxon>
        <taxon>Agaricomycetes</taxon>
        <taxon>Agaricomycetidae</taxon>
        <taxon>Agaricales</taxon>
        <taxon>Marasmiineae</taxon>
        <taxon>Mycenaceae</taxon>
        <taxon>Favolaschia</taxon>
    </lineage>
</organism>
<protein>
    <submittedName>
        <fullName evidence="1">Uncharacterized protein</fullName>
    </submittedName>
</protein>
<dbReference type="AlphaFoldDB" id="A0AAW0CGS6"/>
<keyword evidence="2" id="KW-1185">Reference proteome</keyword>
<gene>
    <name evidence="1" type="ORF">R3P38DRAFT_2905110</name>
</gene>
<dbReference type="Proteomes" id="UP001362999">
    <property type="component" value="Unassembled WGS sequence"/>
</dbReference>
<dbReference type="EMBL" id="JAWWNJ010000017">
    <property type="protein sequence ID" value="KAK7038227.1"/>
    <property type="molecule type" value="Genomic_DNA"/>
</dbReference>